<dbReference type="AlphaFoldDB" id="A0A3P3QQB5"/>
<accession>A0A3P3QQB5</accession>
<dbReference type="Gene3D" id="2.40.420.20">
    <property type="match status" value="1"/>
</dbReference>
<dbReference type="InterPro" id="IPR050465">
    <property type="entry name" value="UPF0194_transport"/>
</dbReference>
<dbReference type="RefSeq" id="WP_046519962.1">
    <property type="nucleotide sequence ID" value="NZ_LAVS01000021.1"/>
</dbReference>
<evidence type="ECO:0000313" key="6">
    <source>
        <dbReference type="Proteomes" id="UP000276260"/>
    </source>
</evidence>
<evidence type="ECO:0000313" key="5">
    <source>
        <dbReference type="EMBL" id="RRJ23451.1"/>
    </source>
</evidence>
<proteinExistence type="predicted"/>
<reference evidence="5 6" key="1">
    <citation type="submission" date="2018-11" db="EMBL/GenBank/DDBJ databases">
        <title>Draft genome analysis of Rheinheimera mesophila isolated from an industrial waste site.</title>
        <authorList>
            <person name="Yu Q."/>
            <person name="Qi Y."/>
            <person name="Zhang H."/>
            <person name="Lu Y."/>
            <person name="Pu J."/>
        </authorList>
    </citation>
    <scope>NUCLEOTIDE SEQUENCE [LARGE SCALE GENOMIC DNA]</scope>
    <source>
        <strain evidence="5 6">IITR13</strain>
    </source>
</reference>
<dbReference type="PANTHER" id="PTHR32347:SF14">
    <property type="entry name" value="EFFLUX SYSTEM COMPONENT YKNX-RELATED"/>
    <property type="match status" value="1"/>
</dbReference>
<evidence type="ECO:0000256" key="4">
    <source>
        <dbReference type="SAM" id="Phobius"/>
    </source>
</evidence>
<keyword evidence="2 3" id="KW-0175">Coiled coil</keyword>
<keyword evidence="4" id="KW-0472">Membrane</keyword>
<dbReference type="EMBL" id="RRCF01000001">
    <property type="protein sequence ID" value="RRJ23451.1"/>
    <property type="molecule type" value="Genomic_DNA"/>
</dbReference>
<dbReference type="Gene3D" id="1.10.287.470">
    <property type="entry name" value="Helix hairpin bin"/>
    <property type="match status" value="1"/>
</dbReference>
<dbReference type="Gene3D" id="2.40.30.170">
    <property type="match status" value="1"/>
</dbReference>
<name>A0A3P3QQB5_9GAMM</name>
<evidence type="ECO:0000256" key="2">
    <source>
        <dbReference type="ARBA" id="ARBA00023054"/>
    </source>
</evidence>
<comment type="caution">
    <text evidence="5">The sequence shown here is derived from an EMBL/GenBank/DDBJ whole genome shotgun (WGS) entry which is preliminary data.</text>
</comment>
<feature type="coiled-coil region" evidence="3">
    <location>
        <begin position="153"/>
        <end position="204"/>
    </location>
</feature>
<evidence type="ECO:0000256" key="1">
    <source>
        <dbReference type="ARBA" id="ARBA00004196"/>
    </source>
</evidence>
<dbReference type="OrthoDB" id="5752864at2"/>
<dbReference type="Gene3D" id="2.40.50.100">
    <property type="match status" value="1"/>
</dbReference>
<keyword evidence="4" id="KW-0812">Transmembrane</keyword>
<dbReference type="Proteomes" id="UP000276260">
    <property type="component" value="Unassembled WGS sequence"/>
</dbReference>
<keyword evidence="4" id="KW-1133">Transmembrane helix</keyword>
<protein>
    <submittedName>
        <fullName evidence="5">HlyD family efflux transporter periplasmic adaptor subunit</fullName>
    </submittedName>
</protein>
<feature type="transmembrane region" description="Helical" evidence="4">
    <location>
        <begin position="24"/>
        <end position="43"/>
    </location>
</feature>
<sequence>MIQGTENQDIQIQPNKTRQWRRPVLATLFMAGICYISYSLLAASSAQASLVLPKDQVQLAVVERGSFTRDLSVQGRVVAANAPTLFSQEAGQVQYLKQPGEAVQLGDLLAVVSSPALDNELQQQRALLASMESEFERSTLLARELQLDMEQVQNTAQVNLVAAKRELARAEQSIKMGVIRQLDYDVAKDKLLQAELEFDHAKRKVALASDKLNFEKKSGQSALARQALVVAELDRKLAALQIKAPVTGQVGNWLVEQQSHVLAGTGLLTVIDLSRYEAELSVQESYIRDLAVGMPVEVNLGNQQLKGELSHIAPEVKDNLVTARVRFSQNDSASLRQNQRLSARVIIEQKENVLRIKRGDFVGSGASRIAYQVTNNLAVKTPVVLGASSVQYVEILQGAKEGDQWVISNLDEFKQQDKVQLN</sequence>
<organism evidence="5 6">
    <name type="scientific">Rheinheimera mesophila</name>
    <dbReference type="NCBI Taxonomy" id="1547515"/>
    <lineage>
        <taxon>Bacteria</taxon>
        <taxon>Pseudomonadati</taxon>
        <taxon>Pseudomonadota</taxon>
        <taxon>Gammaproteobacteria</taxon>
        <taxon>Chromatiales</taxon>
        <taxon>Chromatiaceae</taxon>
        <taxon>Rheinheimera</taxon>
    </lineage>
</organism>
<dbReference type="PANTHER" id="PTHR32347">
    <property type="entry name" value="EFFLUX SYSTEM COMPONENT YKNX-RELATED"/>
    <property type="match status" value="1"/>
</dbReference>
<evidence type="ECO:0000256" key="3">
    <source>
        <dbReference type="SAM" id="Coils"/>
    </source>
</evidence>
<dbReference type="GO" id="GO:0030313">
    <property type="term" value="C:cell envelope"/>
    <property type="evidence" value="ECO:0007669"/>
    <property type="project" value="UniProtKB-SubCell"/>
</dbReference>
<comment type="subcellular location">
    <subcellularLocation>
        <location evidence="1">Cell envelope</location>
    </subcellularLocation>
</comment>
<gene>
    <name evidence="5" type="ORF">EIK76_05120</name>
</gene>
<keyword evidence="6" id="KW-1185">Reference proteome</keyword>